<feature type="region of interest" description="Disordered" evidence="1">
    <location>
        <begin position="827"/>
        <end position="945"/>
    </location>
</feature>
<feature type="region of interest" description="Disordered" evidence="1">
    <location>
        <begin position="2396"/>
        <end position="2477"/>
    </location>
</feature>
<evidence type="ECO:0000259" key="3">
    <source>
        <dbReference type="Pfam" id="PF20222"/>
    </source>
</evidence>
<evidence type="ECO:0000259" key="2">
    <source>
        <dbReference type="Pfam" id="PF04182"/>
    </source>
</evidence>
<protein>
    <submittedName>
        <fullName evidence="4">Uncharacterized protein</fullName>
    </submittedName>
</protein>
<accession>A0A6A5KP67</accession>
<feature type="compositionally biased region" description="Polar residues" evidence="1">
    <location>
        <begin position="2396"/>
        <end position="2414"/>
    </location>
</feature>
<feature type="region of interest" description="Disordered" evidence="1">
    <location>
        <begin position="104"/>
        <end position="127"/>
    </location>
</feature>
<dbReference type="Pfam" id="PF04182">
    <property type="entry name" value="B-block_TFIIIC"/>
    <property type="match status" value="1"/>
</dbReference>
<feature type="domain" description="B-block binding subunit of TFIIIC" evidence="2">
    <location>
        <begin position="220"/>
        <end position="287"/>
    </location>
</feature>
<feature type="region of interest" description="Disordered" evidence="1">
    <location>
        <begin position="1176"/>
        <end position="1195"/>
    </location>
</feature>
<keyword evidence="5" id="KW-1185">Reference proteome</keyword>
<feature type="region of interest" description="Disordered" evidence="1">
    <location>
        <begin position="2351"/>
        <end position="2379"/>
    </location>
</feature>
<feature type="region of interest" description="Disordered" evidence="1">
    <location>
        <begin position="1530"/>
        <end position="1802"/>
    </location>
</feature>
<evidence type="ECO:0000313" key="4">
    <source>
        <dbReference type="EMBL" id="KAF1837782.1"/>
    </source>
</evidence>
<reference evidence="4" key="1">
    <citation type="submission" date="2020-01" db="EMBL/GenBank/DDBJ databases">
        <authorList>
            <consortium name="DOE Joint Genome Institute"/>
            <person name="Haridas S."/>
            <person name="Albert R."/>
            <person name="Binder M."/>
            <person name="Bloem J."/>
            <person name="Labutti K."/>
            <person name="Salamov A."/>
            <person name="Andreopoulos B."/>
            <person name="Baker S.E."/>
            <person name="Barry K."/>
            <person name="Bills G."/>
            <person name="Bluhm B.H."/>
            <person name="Cannon C."/>
            <person name="Castanera R."/>
            <person name="Culley D.E."/>
            <person name="Daum C."/>
            <person name="Ezra D."/>
            <person name="Gonzalez J.B."/>
            <person name="Henrissat B."/>
            <person name="Kuo A."/>
            <person name="Liang C."/>
            <person name="Lipzen A."/>
            <person name="Lutzoni F."/>
            <person name="Magnuson J."/>
            <person name="Mondo S."/>
            <person name="Nolan M."/>
            <person name="Ohm R."/>
            <person name="Pangilinan J."/>
            <person name="Park H.-J."/>
            <person name="Ramirez L."/>
            <person name="Alfaro M."/>
            <person name="Sun H."/>
            <person name="Tritt A."/>
            <person name="Yoshinaga Y."/>
            <person name="Zwiers L.-H."/>
            <person name="Turgeon B.G."/>
            <person name="Goodwin S.B."/>
            <person name="Spatafora J.W."/>
            <person name="Crous P.W."/>
            <person name="Grigoriev I.V."/>
        </authorList>
    </citation>
    <scope>NUCLEOTIDE SEQUENCE</scope>
    <source>
        <strain evidence="4">P77</strain>
    </source>
</reference>
<feature type="compositionally biased region" description="Polar residues" evidence="1">
    <location>
        <begin position="832"/>
        <end position="850"/>
    </location>
</feature>
<feature type="compositionally biased region" description="Polar residues" evidence="1">
    <location>
        <begin position="1077"/>
        <end position="1105"/>
    </location>
</feature>
<dbReference type="OrthoDB" id="5403573at2759"/>
<organism evidence="4 5">
    <name type="scientific">Decorospora gaudefroyi</name>
    <dbReference type="NCBI Taxonomy" id="184978"/>
    <lineage>
        <taxon>Eukaryota</taxon>
        <taxon>Fungi</taxon>
        <taxon>Dikarya</taxon>
        <taxon>Ascomycota</taxon>
        <taxon>Pezizomycotina</taxon>
        <taxon>Dothideomycetes</taxon>
        <taxon>Pleosporomycetidae</taxon>
        <taxon>Pleosporales</taxon>
        <taxon>Pleosporineae</taxon>
        <taxon>Pleosporaceae</taxon>
        <taxon>Decorospora</taxon>
    </lineage>
</organism>
<feature type="region of interest" description="Disordered" evidence="1">
    <location>
        <begin position="639"/>
        <end position="674"/>
    </location>
</feature>
<gene>
    <name evidence="4" type="ORF">BDW02DRAFT_97278</name>
</gene>
<feature type="compositionally biased region" description="Acidic residues" evidence="1">
    <location>
        <begin position="1723"/>
        <end position="1745"/>
    </location>
</feature>
<name>A0A6A5KP67_9PLEO</name>
<feature type="compositionally biased region" description="Polar residues" evidence="1">
    <location>
        <begin position="910"/>
        <end position="920"/>
    </location>
</feature>
<sequence length="2477" mass="275796">MATGFDKLLDFLLTEIALRGVQGASSKDFRQIIHTFYGGPQCDKKPQIDGHGDSGVLSADLGRMFYERMWQWVTNHPDIRIIYQKEARQYTLSEFEAAELHETGTIGATPSTDSIQPLSASSDGVSQPSKALSALGQALRQQVVNEGKLSKALAGPDSHDSATTLPRQWPRNVPGGPSSTSAVFDKPDPSITAPRLYASQNRIWQALTGHSIDLKKVPCMEFVLLSLIAARGAAGIPQPELVRISGQDKRSVPKRTMELARKGYIAKYEVQAGKARTSLCIHRQFISQNTFIGSSAVEDVYMKDGTFVVRNFPQLLYDKFGKGGVVPTWNIRKRLGVPMEAWNKRATQGALIRLDQSGMIKRCRVRKKKSIDTWITCIQVLREPRDEDLKNLGFRRTANVVDEAVNELLDEDVDGDTLMRDLEVDMLDADVEVDTQVSTHPAIDDSDRIPPQWTPDRFLANTVYDAVAVSGMDGCDAEVLRDRLVGPFWRRPIESYFTRLTEDWENTQPFHLRHLAVIRDQGVTYEKKFIHYLYRTFSTFQKAVDAGVARWEGVSNSKANEVTKTAANGQLLNAWGFPIVNPKDLFRGNGSATLSEAGSSVVQPRGHGPRWDIAVAEEIGYKRSGATTPKTAMLRAARLKKQAKPRKEPTARIARVPKPPKNAPDFSLTPEERFSLGLGPSARVTKNIKEQILAHRQKTGDPTSLPDQIQEGPAKRQLSVPLMTAEERVAAGLSARGRLGTKRENEIRKQRGLPLKVKKKAARKSTKEPTLLSKPQRIALGWTDHGRLPQAIIDGLREERENGIAIEDSKVIAEYMDFMRARATELSAKKNGATSNQKQSSPIQDPSTPGLNRDTENSTDFTAKKPDTTGLTSTVDARKRKAEDMTPSPTREKKRRTRQKALQRHAITPMRSQSPSSSEAIDSLGRGTPLMTPDEEHGGDANPTDAANPMYLVQHMPLPVEDIVAQSVEVQQSPGVVGKTYVQPDPSQLDSRDRRVFERYEMRKSSGLYLNPYVKQKLPRGRPRKALIATFKLSSLASCEWFSADQSQMQEPQRRSFATPEPSTKSTTHQVEAYTVQRHSSTADASLQSPLDTHPTTEIEAQQSVRDAGRLSSIATTNKPDLLSHRSEATVEVPVQPASPSRDASKPREPSLTAVANMDDHKKLEITPSINEAIAEMPTKSSSPSRGASQDSEPSLVAEAPIIESGDARLEIVSEEPERQPSRETARVPRTVGGWAPINASQHYRPAPYKSPYAAVVGPVAFPPSKTVNTATSNGGSSPITGAAHAPSSALDDTASLPEGVCSAIVEAQRPPMSDVRPRAKTRGPVGSLPHFRQDIIMEIIKRCNGVFPGDNAIIRPFETLWKERHKNLMKPAWSTITETLKAMVKKPAFGLKHWTFAVQNKVAPGTTQKHMYTWAHLTPKSPEVWELVRNMAQERSHQYYPKEVRHLASDSKSYLSTPEVPKDETIVLNQLNPELEEQISEAKKRRRSVLNKKYRLESKARQAQDAQVEQVPSKQLAEVGVASRTKRTRLASLNDKSKQFRRAPLQTALNDTTDEEDEDGTADEPEAVEAGRSRKTSLFWTNPIVEPVSEPEIVPEKEQSENEDSENGLADSALQDPEIHSLNNQDAMSVAQPPEVHHINHTLAAESESVGANEEPPPIPIEQPAEHSAVAQKGKKRVRIVAPLDQSSRKRARLASADAATIQHTEHNDDSNVENDVASVSEAEEKEEEDSEYSGEESGNESGDEEKVLQTKSKKRKSRAFNGRQRGKSGPSPTLLERLTGLTGDPNDPIYQPPERVSRPGRVFRPWSERKKKQVNKHKKERLYAEVVDPVDNFKKLFFTFVVVSSMSGEHGKVDWSLVQRVYATDRLFDLAKAQKLWAWMQINMNEQVNELTTTFQSLFLEAYETGKVAAIEDPETYDWSGLVRWAVRKCTYPELPLPILREALVDFAVEESSYESLDRVSWYKVATADRSRALLQLQHSFTAPLHRSRQATWSPQDKLLKARSWIRSNTATPQALYDANLAHEKFKDVGESVLVSVVGDFVTKQHLRMRKLKRLLPGRNYSFTKALAKKYTRIFQLDDFINAVNLKKRMDAAFADEDPNNRRYDMSRCEEDCSFAAIMTMVSEGTVKLLPQLPPVNSEFGAPLPRLSVWGFCEGDYIHRAIDRGRLFWDIHVVPTAKYKFGNPLQPLSAAPEPTVNHEPTPWPALPEPPLPGKHDANALLPIWSSIDGQSVTWPWWYRVLNIVLQPLIFMAGATAADIQAHCPEHTTELFEIELILGWLESINAVKKTVGGGYITLPGFWAAFGDQLHDTEDDWFGEHVKRKTKQHERQQWREDYNLRHAKLQARSAQQTAIASAEEAGAAMSTIQDTGPANPDTVQQILKNPKQQYRIMQQALDAQQTQAETSRPGSETLPSPVATHEQPDTVLGPVASVSQTSEPTSTPGEDVAMADADADADMDAEGEDIDAEGEIDDDMY</sequence>
<feature type="domain" description="Transcription factor tau subunit sfc3/Tfc3 C-terminal" evidence="3">
    <location>
        <begin position="1833"/>
        <end position="2262"/>
    </location>
</feature>
<feature type="compositionally biased region" description="Acidic residues" evidence="1">
    <location>
        <begin position="1553"/>
        <end position="1568"/>
    </location>
</feature>
<dbReference type="Proteomes" id="UP000800040">
    <property type="component" value="Unassembled WGS sequence"/>
</dbReference>
<dbReference type="Pfam" id="PF20222">
    <property type="entry name" value="DUF6581"/>
    <property type="match status" value="1"/>
</dbReference>
<feature type="region of interest" description="Disordered" evidence="1">
    <location>
        <begin position="1268"/>
        <end position="1292"/>
    </location>
</feature>
<feature type="compositionally biased region" description="Polar residues" evidence="1">
    <location>
        <begin position="1179"/>
        <end position="1193"/>
    </location>
</feature>
<feature type="region of interest" description="Disordered" evidence="1">
    <location>
        <begin position="151"/>
        <end position="187"/>
    </location>
</feature>
<feature type="compositionally biased region" description="Polar residues" evidence="1">
    <location>
        <begin position="106"/>
        <end position="127"/>
    </location>
</feature>
<evidence type="ECO:0000313" key="5">
    <source>
        <dbReference type="Proteomes" id="UP000800040"/>
    </source>
</evidence>
<feature type="region of interest" description="Disordered" evidence="1">
    <location>
        <begin position="1047"/>
        <end position="1164"/>
    </location>
</feature>
<feature type="compositionally biased region" description="Polar residues" evidence="1">
    <location>
        <begin position="1061"/>
        <end position="1070"/>
    </location>
</feature>
<feature type="compositionally biased region" description="Polar residues" evidence="1">
    <location>
        <begin position="1268"/>
        <end position="1280"/>
    </location>
</feature>
<feature type="compositionally biased region" description="Polar residues" evidence="1">
    <location>
        <begin position="2433"/>
        <end position="2444"/>
    </location>
</feature>
<feature type="compositionally biased region" description="Low complexity" evidence="1">
    <location>
        <begin position="1584"/>
        <end position="1593"/>
    </location>
</feature>
<feature type="compositionally biased region" description="Low complexity" evidence="1">
    <location>
        <begin position="2354"/>
        <end position="2364"/>
    </location>
</feature>
<dbReference type="InterPro" id="IPR007309">
    <property type="entry name" value="TFIIIC_Bblock-bd"/>
</dbReference>
<proteinExistence type="predicted"/>
<feature type="region of interest" description="Disordered" evidence="1">
    <location>
        <begin position="695"/>
        <end position="715"/>
    </location>
</feature>
<evidence type="ECO:0000256" key="1">
    <source>
        <dbReference type="SAM" id="MobiDB-lite"/>
    </source>
</evidence>
<dbReference type="EMBL" id="ML975258">
    <property type="protein sequence ID" value="KAF1837782.1"/>
    <property type="molecule type" value="Genomic_DNA"/>
</dbReference>
<feature type="compositionally biased region" description="Polar residues" evidence="1">
    <location>
        <begin position="2366"/>
        <end position="2379"/>
    </location>
</feature>
<feature type="compositionally biased region" description="Acidic residues" evidence="1">
    <location>
        <begin position="2453"/>
        <end position="2477"/>
    </location>
</feature>
<feature type="compositionally biased region" description="Basic residues" evidence="1">
    <location>
        <begin position="892"/>
        <end position="903"/>
    </location>
</feature>
<dbReference type="InterPro" id="IPR046488">
    <property type="entry name" value="Sfc3/Tfc3_C"/>
</dbReference>